<dbReference type="InterPro" id="IPR007995">
    <property type="entry name" value="DUF742"/>
</dbReference>
<feature type="region of interest" description="Disordered" evidence="1">
    <location>
        <begin position="1"/>
        <end position="30"/>
    </location>
</feature>
<name>A0ABV9S937_9PSEU</name>
<reference evidence="3" key="1">
    <citation type="journal article" date="2019" name="Int. J. Syst. Evol. Microbiol.">
        <title>The Global Catalogue of Microorganisms (GCM) 10K type strain sequencing project: providing services to taxonomists for standard genome sequencing and annotation.</title>
        <authorList>
            <consortium name="The Broad Institute Genomics Platform"/>
            <consortium name="The Broad Institute Genome Sequencing Center for Infectious Disease"/>
            <person name="Wu L."/>
            <person name="Ma J."/>
        </authorList>
    </citation>
    <scope>NUCLEOTIDE SEQUENCE [LARGE SCALE GENOMIC DNA]</scope>
    <source>
        <strain evidence="3">ZS-22-S1</strain>
    </source>
</reference>
<dbReference type="PANTHER" id="PTHR36221">
    <property type="entry name" value="DUF742 DOMAIN-CONTAINING PROTEIN"/>
    <property type="match status" value="1"/>
</dbReference>
<dbReference type="Proteomes" id="UP001595859">
    <property type="component" value="Unassembled WGS sequence"/>
</dbReference>
<comment type="caution">
    <text evidence="2">The sequence shown here is derived from an EMBL/GenBank/DDBJ whole genome shotgun (WGS) entry which is preliminary data.</text>
</comment>
<evidence type="ECO:0000313" key="3">
    <source>
        <dbReference type="Proteomes" id="UP001595859"/>
    </source>
</evidence>
<keyword evidence="3" id="KW-1185">Reference proteome</keyword>
<dbReference type="PANTHER" id="PTHR36221:SF1">
    <property type="entry name" value="DUF742 DOMAIN-CONTAINING PROTEIN"/>
    <property type="match status" value="1"/>
</dbReference>
<organism evidence="2 3">
    <name type="scientific">Actinophytocola glycyrrhizae</name>
    <dbReference type="NCBI Taxonomy" id="2044873"/>
    <lineage>
        <taxon>Bacteria</taxon>
        <taxon>Bacillati</taxon>
        <taxon>Actinomycetota</taxon>
        <taxon>Actinomycetes</taxon>
        <taxon>Pseudonocardiales</taxon>
        <taxon>Pseudonocardiaceae</taxon>
    </lineage>
</organism>
<dbReference type="RefSeq" id="WP_378058770.1">
    <property type="nucleotide sequence ID" value="NZ_JBHSIS010000011.1"/>
</dbReference>
<protein>
    <submittedName>
        <fullName evidence="2">DUF742 domain-containing protein</fullName>
    </submittedName>
</protein>
<feature type="compositionally biased region" description="Basic and acidic residues" evidence="1">
    <location>
        <begin position="1"/>
        <end position="14"/>
    </location>
</feature>
<evidence type="ECO:0000256" key="1">
    <source>
        <dbReference type="SAM" id="MobiDB-lite"/>
    </source>
</evidence>
<gene>
    <name evidence="2" type="ORF">ACFPCV_25010</name>
</gene>
<proteinExistence type="predicted"/>
<dbReference type="EMBL" id="JBHSIS010000011">
    <property type="protein sequence ID" value="MFC4856780.1"/>
    <property type="molecule type" value="Genomic_DNA"/>
</dbReference>
<sequence length="194" mass="20714">MRADGRGEVASRAEDVDDDTPVVGRTGARFGPYSVRKTKRAREFDTGSTHVVEDSVVETVPGEPTPEQSAERTQPLVKPWAGALVRPYAHTGGRTRSSRMLAIEALVSSSWRPGVGDAALTSHHRRMIVDLCVQPRSVAEVAALLSVPLGVARVLLGDLATAGVVFVHPTAGTSGDGEPDLAFMRRVLVGLRRL</sequence>
<evidence type="ECO:0000313" key="2">
    <source>
        <dbReference type="EMBL" id="MFC4856780.1"/>
    </source>
</evidence>
<accession>A0ABV9S937</accession>
<dbReference type="Pfam" id="PF05331">
    <property type="entry name" value="DUF742"/>
    <property type="match status" value="1"/>
</dbReference>